<dbReference type="PANTHER" id="PTHR30203">
    <property type="entry name" value="OUTER MEMBRANE CATION EFFLUX PROTEIN"/>
    <property type="match status" value="1"/>
</dbReference>
<feature type="coiled-coil region" evidence="3">
    <location>
        <begin position="378"/>
        <end position="405"/>
    </location>
</feature>
<dbReference type="GO" id="GO:0005886">
    <property type="term" value="C:plasma membrane"/>
    <property type="evidence" value="ECO:0007669"/>
    <property type="project" value="UniProtKB-SubCell"/>
</dbReference>
<dbReference type="NCBIfam" id="TIGR01845">
    <property type="entry name" value="outer_NodT"/>
    <property type="match status" value="1"/>
</dbReference>
<dbReference type="EMBL" id="DSTK01000021">
    <property type="protein sequence ID" value="HFK97090.1"/>
    <property type="molecule type" value="Genomic_DNA"/>
</dbReference>
<feature type="region of interest" description="Disordered" evidence="4">
    <location>
        <begin position="463"/>
        <end position="487"/>
    </location>
</feature>
<evidence type="ECO:0000313" key="5">
    <source>
        <dbReference type="EMBL" id="HFK97090.1"/>
    </source>
</evidence>
<organism evidence="5">
    <name type="scientific">Desulfacinum infernum</name>
    <dbReference type="NCBI Taxonomy" id="35837"/>
    <lineage>
        <taxon>Bacteria</taxon>
        <taxon>Pseudomonadati</taxon>
        <taxon>Thermodesulfobacteriota</taxon>
        <taxon>Syntrophobacteria</taxon>
        <taxon>Syntrophobacterales</taxon>
        <taxon>Syntrophobacteraceae</taxon>
        <taxon>Desulfacinum</taxon>
    </lineage>
</organism>
<dbReference type="InterPro" id="IPR010131">
    <property type="entry name" value="MdtP/NodT-like"/>
</dbReference>
<dbReference type="Pfam" id="PF02321">
    <property type="entry name" value="OEP"/>
    <property type="match status" value="2"/>
</dbReference>
<keyword evidence="3" id="KW-0175">Coiled coil</keyword>
<comment type="similarity">
    <text evidence="1 2">Belongs to the outer membrane factor (OMF) (TC 1.B.17) family.</text>
</comment>
<reference evidence="5" key="1">
    <citation type="journal article" date="2020" name="mSystems">
        <title>Genome- and Community-Level Interaction Insights into Carbon Utilization and Element Cycling Functions of Hydrothermarchaeota in Hydrothermal Sediment.</title>
        <authorList>
            <person name="Zhou Z."/>
            <person name="Liu Y."/>
            <person name="Xu W."/>
            <person name="Pan J."/>
            <person name="Luo Z.H."/>
            <person name="Li M."/>
        </authorList>
    </citation>
    <scope>NUCLEOTIDE SEQUENCE [LARGE SCALE GENOMIC DNA]</scope>
    <source>
        <strain evidence="5">SpSt-456</strain>
    </source>
</reference>
<evidence type="ECO:0000256" key="1">
    <source>
        <dbReference type="ARBA" id="ARBA00007613"/>
    </source>
</evidence>
<comment type="caution">
    <text evidence="5">The sequence shown here is derived from an EMBL/GenBank/DDBJ whole genome shotgun (WGS) entry which is preliminary data.</text>
</comment>
<dbReference type="SUPFAM" id="SSF56954">
    <property type="entry name" value="Outer membrane efflux proteins (OEP)"/>
    <property type="match status" value="1"/>
</dbReference>
<evidence type="ECO:0000256" key="4">
    <source>
        <dbReference type="SAM" id="MobiDB-lite"/>
    </source>
</evidence>
<keyword evidence="2" id="KW-0564">Palmitate</keyword>
<evidence type="ECO:0000256" key="3">
    <source>
        <dbReference type="SAM" id="Coils"/>
    </source>
</evidence>
<keyword evidence="2" id="KW-0812">Transmembrane</keyword>
<dbReference type="AlphaFoldDB" id="A0A832EJ77"/>
<dbReference type="Gene3D" id="2.20.200.10">
    <property type="entry name" value="Outer membrane efflux proteins (OEP)"/>
    <property type="match status" value="1"/>
</dbReference>
<feature type="compositionally biased region" description="Basic and acidic residues" evidence="4">
    <location>
        <begin position="463"/>
        <end position="474"/>
    </location>
</feature>
<comment type="subcellular location">
    <subcellularLocation>
        <location evidence="2">Cell membrane</location>
        <topology evidence="2">Lipid-anchor</topology>
    </subcellularLocation>
</comment>
<keyword evidence="2" id="KW-0472">Membrane</keyword>
<sequence length="487" mass="53681">MRNHILVCLVGVMLLGCAVGPDYKRPPVEAPTRWRFDATEARDLANTPWWKHFQDPVLDQLIQIALEENKDLRVASARIEEFMGRYVTTRGNLFPQLGAGAGYTRQRVSQEGVSSIPSSQATFDTYDVFFNGSWEIDFFGRLTRATEAARAELLATEEARRVVILTLVSSVAATYIDLLTLDKQLDTARKTAEGRKQSLDIFQKRFEGGVVSEVVLSQSAAEYHDAVAKIPDLERSVVQTENALSLLLGRNPGPIVRGRRLDALAAPGVPSGLPSDLLERRPDIRQAEQALVAANARIGVAKSLYFPTIVLTGLFGSSSPELSDLFTGPMKIWSFTAPLTLPIFTAGRIKGQVQAAEAAQRQALYRYQAAIQNGFREVEDALVDRVKFEEQLQALGEQVQALRRYARLALLRYDEGYASYVEVLDAERSLFNAELTYAAVQGSRLNAFVNIYKAMGGGWVEAAEKSTPESKDSRPSGAPLGEPSPRP</sequence>
<proteinExistence type="inferred from homology"/>
<keyword evidence="2" id="KW-1134">Transmembrane beta strand</keyword>
<gene>
    <name evidence="5" type="ORF">ENS06_07160</name>
</gene>
<keyword evidence="2" id="KW-0449">Lipoprotein</keyword>
<dbReference type="GO" id="GO:0015562">
    <property type="term" value="F:efflux transmembrane transporter activity"/>
    <property type="evidence" value="ECO:0007669"/>
    <property type="project" value="InterPro"/>
</dbReference>
<evidence type="ECO:0000256" key="2">
    <source>
        <dbReference type="RuleBase" id="RU362097"/>
    </source>
</evidence>
<name>A0A832EJ77_9BACT</name>
<dbReference type="InterPro" id="IPR003423">
    <property type="entry name" value="OMP_efflux"/>
</dbReference>
<accession>A0A832EJ77</accession>
<protein>
    <submittedName>
        <fullName evidence="5">Efflux transporter outer membrane subunit</fullName>
    </submittedName>
</protein>
<dbReference type="PROSITE" id="PS51257">
    <property type="entry name" value="PROKAR_LIPOPROTEIN"/>
    <property type="match status" value="1"/>
</dbReference>
<dbReference type="PANTHER" id="PTHR30203:SF33">
    <property type="entry name" value="BLR4455 PROTEIN"/>
    <property type="match status" value="1"/>
</dbReference>
<dbReference type="Gene3D" id="1.20.1600.10">
    <property type="entry name" value="Outer membrane efflux proteins (OEP)"/>
    <property type="match status" value="1"/>
</dbReference>